<sequence length="220" mass="22909">MFNTPLALCLTRCAGLCLTRRLAVGGVLNTPLALCFIRCAGLCLTRCLAVGGVLNTPLARWWKVAVRVAWSAALRGGPRLASLVRAFALPSRPARSAPDGPLPSTTAPTTASRVLDLCWDGLGAWHSCVMVAAGRRACALALRGPPAGPLGHWGGYDPIPAAVPSTRCPGAVGGCGLGEMLSKPRRRPVSGRQARACLSETLTDSRGLSVPRVRGRPETG</sequence>
<name>A0A1M5TNE5_9BURK</name>
<dbReference type="AlphaFoldDB" id="A0A1M5TNE5"/>
<keyword evidence="2" id="KW-1185">Reference proteome</keyword>
<organism evidence="1 2">
    <name type="scientific">Pollutimonas bauzanensis</name>
    <dbReference type="NCBI Taxonomy" id="658167"/>
    <lineage>
        <taxon>Bacteria</taxon>
        <taxon>Pseudomonadati</taxon>
        <taxon>Pseudomonadota</taxon>
        <taxon>Betaproteobacteria</taxon>
        <taxon>Burkholderiales</taxon>
        <taxon>Alcaligenaceae</taxon>
        <taxon>Pollutimonas</taxon>
    </lineage>
</organism>
<protein>
    <submittedName>
        <fullName evidence="1">Uncharacterized protein</fullName>
    </submittedName>
</protein>
<dbReference type="Proteomes" id="UP000184226">
    <property type="component" value="Unassembled WGS sequence"/>
</dbReference>
<reference evidence="1 2" key="1">
    <citation type="submission" date="2016-11" db="EMBL/GenBank/DDBJ databases">
        <authorList>
            <person name="Jaros S."/>
            <person name="Januszkiewicz K."/>
            <person name="Wedrychowicz H."/>
        </authorList>
    </citation>
    <scope>NUCLEOTIDE SEQUENCE [LARGE SCALE GENOMIC DNA]</scope>
    <source>
        <strain evidence="1 2">CGMCC 1.10190</strain>
    </source>
</reference>
<accession>A0A1M5TNE5</accession>
<evidence type="ECO:0000313" key="2">
    <source>
        <dbReference type="Proteomes" id="UP000184226"/>
    </source>
</evidence>
<gene>
    <name evidence="1" type="ORF">SAMN04488135_103432</name>
</gene>
<dbReference type="EMBL" id="FQXE01000003">
    <property type="protein sequence ID" value="SHH52199.1"/>
    <property type="molecule type" value="Genomic_DNA"/>
</dbReference>
<evidence type="ECO:0000313" key="1">
    <source>
        <dbReference type="EMBL" id="SHH52199.1"/>
    </source>
</evidence>
<dbReference type="STRING" id="658167.SAMN04488135_103432"/>
<proteinExistence type="predicted"/>